<feature type="transmembrane region" description="Helical" evidence="2">
    <location>
        <begin position="117"/>
        <end position="139"/>
    </location>
</feature>
<dbReference type="Gene3D" id="3.10.450.160">
    <property type="entry name" value="inner membrane protein cigr"/>
    <property type="match status" value="1"/>
</dbReference>
<dbReference type="Pfam" id="PF11776">
    <property type="entry name" value="RcnB"/>
    <property type="match status" value="1"/>
</dbReference>
<dbReference type="RefSeq" id="WP_173766408.1">
    <property type="nucleotide sequence ID" value="NZ_CP048836.1"/>
</dbReference>
<keyword evidence="2" id="KW-1133">Transmembrane helix</keyword>
<dbReference type="InterPro" id="IPR024572">
    <property type="entry name" value="RcnB"/>
</dbReference>
<dbReference type="Proteomes" id="UP000501991">
    <property type="component" value="Chromosome"/>
</dbReference>
<evidence type="ECO:0000256" key="1">
    <source>
        <dbReference type="SAM" id="MobiDB-lite"/>
    </source>
</evidence>
<dbReference type="KEGG" id="azq:G3580_13790"/>
<evidence type="ECO:0000256" key="3">
    <source>
        <dbReference type="SAM" id="SignalP"/>
    </source>
</evidence>
<keyword evidence="2" id="KW-0812">Transmembrane</keyword>
<proteinExistence type="predicted"/>
<organism evidence="4 5">
    <name type="scientific">Nitrogeniibacter mangrovi</name>
    <dbReference type="NCBI Taxonomy" id="2016596"/>
    <lineage>
        <taxon>Bacteria</taxon>
        <taxon>Pseudomonadati</taxon>
        <taxon>Pseudomonadota</taxon>
        <taxon>Betaproteobacteria</taxon>
        <taxon>Rhodocyclales</taxon>
        <taxon>Zoogloeaceae</taxon>
        <taxon>Nitrogeniibacter</taxon>
    </lineage>
</organism>
<dbReference type="EMBL" id="CP048836">
    <property type="protein sequence ID" value="QID18601.1"/>
    <property type="molecule type" value="Genomic_DNA"/>
</dbReference>
<name>A0A6C1B4I4_9RHOO</name>
<dbReference type="AlphaFoldDB" id="A0A6C1B4I4"/>
<evidence type="ECO:0000313" key="4">
    <source>
        <dbReference type="EMBL" id="QID18601.1"/>
    </source>
</evidence>
<evidence type="ECO:0000256" key="2">
    <source>
        <dbReference type="SAM" id="Phobius"/>
    </source>
</evidence>
<keyword evidence="2" id="KW-0472">Membrane</keyword>
<reference evidence="4 5" key="1">
    <citation type="submission" date="2020-02" db="EMBL/GenBank/DDBJ databases">
        <title>Nitrogenibacter mangrovi gen. nov., sp. nov. isolated from mangrove sediment, a denitrifying betaproteobacterium.</title>
        <authorList>
            <person name="Liao H."/>
            <person name="Tian Y."/>
        </authorList>
    </citation>
    <scope>NUCLEOTIDE SEQUENCE [LARGE SCALE GENOMIC DNA]</scope>
    <source>
        <strain evidence="4 5">M9-3-2</strain>
    </source>
</reference>
<feature type="region of interest" description="Disordered" evidence="1">
    <location>
        <begin position="24"/>
        <end position="58"/>
    </location>
</feature>
<gene>
    <name evidence="4" type="ORF">G3580_13790</name>
</gene>
<feature type="compositionally biased region" description="Basic and acidic residues" evidence="1">
    <location>
        <begin position="29"/>
        <end position="58"/>
    </location>
</feature>
<sequence length="141" mass="16531">MNTRFATALVLSLTLASTSVLARGPGWGDDDRGRSPAYGQRDHRGDDHHRRDRDRHTDRWDHRRYDDRRDRDDYRAAYGARHFHRGERLPAGYRDRVYVVNHWHEHHLRRPPHGHEWVQIGGDYVLVAIATGVIASIILNQ</sequence>
<accession>A0A6C1B4I4</accession>
<evidence type="ECO:0000313" key="5">
    <source>
        <dbReference type="Proteomes" id="UP000501991"/>
    </source>
</evidence>
<protein>
    <submittedName>
        <fullName evidence="4">RcnB family protein</fullName>
    </submittedName>
</protein>
<keyword evidence="3" id="KW-0732">Signal</keyword>
<feature type="chain" id="PRO_5025580982" evidence="3">
    <location>
        <begin position="23"/>
        <end position="141"/>
    </location>
</feature>
<feature type="signal peptide" evidence="3">
    <location>
        <begin position="1"/>
        <end position="22"/>
    </location>
</feature>
<keyword evidence="5" id="KW-1185">Reference proteome</keyword>